<dbReference type="PANTHER" id="PTHR43312">
    <property type="entry name" value="D-THREO-ALDOSE 1-DEHYDROGENASE"/>
    <property type="match status" value="1"/>
</dbReference>
<evidence type="ECO:0000259" key="1">
    <source>
        <dbReference type="Pfam" id="PF00248"/>
    </source>
</evidence>
<accession>A0AAD3CNY3</accession>
<proteinExistence type="predicted"/>
<dbReference type="EMBL" id="BLLK01000027">
    <property type="protein sequence ID" value="GFH48164.1"/>
    <property type="molecule type" value="Genomic_DNA"/>
</dbReference>
<dbReference type="AlphaFoldDB" id="A0AAD3CNY3"/>
<dbReference type="PANTHER" id="PTHR43312:SF2">
    <property type="entry name" value="OXIDOREDUCTASE"/>
    <property type="match status" value="1"/>
</dbReference>
<name>A0AAD3CNY3_9STRA</name>
<evidence type="ECO:0000313" key="3">
    <source>
        <dbReference type="Proteomes" id="UP001054902"/>
    </source>
</evidence>
<dbReference type="Proteomes" id="UP001054902">
    <property type="component" value="Unassembled WGS sequence"/>
</dbReference>
<dbReference type="Pfam" id="PF00248">
    <property type="entry name" value="Aldo_ket_red"/>
    <property type="match status" value="1"/>
</dbReference>
<comment type="caution">
    <text evidence="2">The sequence shown here is derived from an EMBL/GenBank/DDBJ whole genome shotgun (WGS) entry which is preliminary data.</text>
</comment>
<feature type="domain" description="NADP-dependent oxidoreductase" evidence="1">
    <location>
        <begin position="152"/>
        <end position="289"/>
    </location>
</feature>
<dbReference type="InterPro" id="IPR036812">
    <property type="entry name" value="NAD(P)_OxRdtase_dom_sf"/>
</dbReference>
<dbReference type="SUPFAM" id="SSF51430">
    <property type="entry name" value="NAD(P)-linked oxidoreductase"/>
    <property type="match status" value="1"/>
</dbReference>
<evidence type="ECO:0000313" key="2">
    <source>
        <dbReference type="EMBL" id="GFH48164.1"/>
    </source>
</evidence>
<reference evidence="2 3" key="1">
    <citation type="journal article" date="2021" name="Sci. Rep.">
        <title>The genome of the diatom Chaetoceros tenuissimus carries an ancient integrated fragment of an extant virus.</title>
        <authorList>
            <person name="Hongo Y."/>
            <person name="Kimura K."/>
            <person name="Takaki Y."/>
            <person name="Yoshida Y."/>
            <person name="Baba S."/>
            <person name="Kobayashi G."/>
            <person name="Nagasaki K."/>
            <person name="Hano T."/>
            <person name="Tomaru Y."/>
        </authorList>
    </citation>
    <scope>NUCLEOTIDE SEQUENCE [LARGE SCALE GENOMIC DNA]</scope>
    <source>
        <strain evidence="2 3">NIES-3715</strain>
    </source>
</reference>
<organism evidence="2 3">
    <name type="scientific">Chaetoceros tenuissimus</name>
    <dbReference type="NCBI Taxonomy" id="426638"/>
    <lineage>
        <taxon>Eukaryota</taxon>
        <taxon>Sar</taxon>
        <taxon>Stramenopiles</taxon>
        <taxon>Ochrophyta</taxon>
        <taxon>Bacillariophyta</taxon>
        <taxon>Coscinodiscophyceae</taxon>
        <taxon>Chaetocerotophycidae</taxon>
        <taxon>Chaetocerotales</taxon>
        <taxon>Chaetocerotaceae</taxon>
        <taxon>Chaetoceros</taxon>
    </lineage>
</organism>
<dbReference type="Gene3D" id="3.20.20.100">
    <property type="entry name" value="NADP-dependent oxidoreductase domain"/>
    <property type="match status" value="1"/>
</dbReference>
<dbReference type="InterPro" id="IPR023210">
    <property type="entry name" value="NADP_OxRdtase_dom"/>
</dbReference>
<keyword evidence="3" id="KW-1185">Reference proteome</keyword>
<dbReference type="InterPro" id="IPR053135">
    <property type="entry name" value="AKR2_Oxidoreductase"/>
</dbReference>
<protein>
    <submittedName>
        <fullName evidence="2">Aldo/keto reductase</fullName>
    </submittedName>
</protein>
<gene>
    <name evidence="2" type="ORF">CTEN210_04640</name>
</gene>
<sequence>MVLWTLVDTAKEAVAQAKEDHKTDSPIVDPNTNNSTDNKISIAVAKQFLSETCPYFLTSKAGQDEDRLVKVGRSIADLIEISTDDTIRSALETIVDQCDVLGKGNLKVPKVRFGKTEIQMPIVTLGCMRFQQTWAPTITNLKVGDNVLQECQDNLYEILKYSVQELGINHIETANMYGSSEIQLGEVFERLFKPESGIKREDVIIQTKVNCFDAETFRKTLEDSFSKLKLDYIDLFSFHGVNYYKQYDLMFNNQDGENLMDIAKEYQAKGKIRHVGFSSHAQPELIAKCIKSDAFSYANIHLHAFGSYTASGGGMEGGNLECARLMKERDMGIFIISPYDKGGRLYAPSKKLRSLTLPEFEPINYGSLYLFHHESLDEQSCPAHTIVCGAARPSDLDEPAYAAHLFAARKEETLAKVKSVKDRLNQAMVDTHGEEWAKTWHHGLPNCNGDDKIDPIGQLVWLYNIIKAYGMWEFAKDRYGTFDSNFKGWDSTLSNEENIQKKYIMWGYMPGVAYDGGKDYSEVLKDVPDQNKEKVLDAMKFVHKFCSNTVTEKGEIPDEWTTAFDMRPWTAFPERK</sequence>